<dbReference type="OrthoDB" id="2865823at2759"/>
<evidence type="ECO:0000313" key="2">
    <source>
        <dbReference type="Proteomes" id="UP000799118"/>
    </source>
</evidence>
<keyword evidence="2" id="KW-1185">Reference proteome</keyword>
<name>A0A6A4HUS7_9AGAR</name>
<accession>A0A6A4HUS7</accession>
<proteinExistence type="predicted"/>
<protein>
    <submittedName>
        <fullName evidence="1">Uncharacterized protein</fullName>
    </submittedName>
</protein>
<gene>
    <name evidence="1" type="ORF">BT96DRAFT_918669</name>
</gene>
<evidence type="ECO:0000313" key="1">
    <source>
        <dbReference type="EMBL" id="KAE9401663.1"/>
    </source>
</evidence>
<reference evidence="1" key="1">
    <citation type="journal article" date="2019" name="Environ. Microbiol.">
        <title>Fungal ecological strategies reflected in gene transcription - a case study of two litter decomposers.</title>
        <authorList>
            <person name="Barbi F."/>
            <person name="Kohler A."/>
            <person name="Barry K."/>
            <person name="Baskaran P."/>
            <person name="Daum C."/>
            <person name="Fauchery L."/>
            <person name="Ihrmark K."/>
            <person name="Kuo A."/>
            <person name="LaButti K."/>
            <person name="Lipzen A."/>
            <person name="Morin E."/>
            <person name="Grigoriev I.V."/>
            <person name="Henrissat B."/>
            <person name="Lindahl B."/>
            <person name="Martin F."/>
        </authorList>
    </citation>
    <scope>NUCLEOTIDE SEQUENCE</scope>
    <source>
        <strain evidence="1">JB14</strain>
    </source>
</reference>
<dbReference type="Proteomes" id="UP000799118">
    <property type="component" value="Unassembled WGS sequence"/>
</dbReference>
<dbReference type="AlphaFoldDB" id="A0A6A4HUS7"/>
<organism evidence="1 2">
    <name type="scientific">Gymnopus androsaceus JB14</name>
    <dbReference type="NCBI Taxonomy" id="1447944"/>
    <lineage>
        <taxon>Eukaryota</taxon>
        <taxon>Fungi</taxon>
        <taxon>Dikarya</taxon>
        <taxon>Basidiomycota</taxon>
        <taxon>Agaricomycotina</taxon>
        <taxon>Agaricomycetes</taxon>
        <taxon>Agaricomycetidae</taxon>
        <taxon>Agaricales</taxon>
        <taxon>Marasmiineae</taxon>
        <taxon>Omphalotaceae</taxon>
        <taxon>Gymnopus</taxon>
    </lineage>
</organism>
<dbReference type="EMBL" id="ML769443">
    <property type="protein sequence ID" value="KAE9401663.1"/>
    <property type="molecule type" value="Genomic_DNA"/>
</dbReference>
<sequence length="322" mass="36308">MDITPQDLCLSPESTFEPDSKRRCCFRFPLAIRLFPRNIVHFTCKNIRKLFQLSVGPPPRFPIEIIQLIIHEAWAIPLTTPERVQFTKSSLLVNLSWMHLFARESCIHVHLLSGEHTKYWYKPITSGSPSVYSTIAGLDGPAVRRLCQTITFHCIDPRDIPQPPGATHPTHPMCTATNLISGIVRGGGFDNFEGCVTMQLPHTVNIKLKQEDIEWLSSHDTYTLLTMPQFWQVKIALNGISELYDVLEKLVLWVMQSRWERVSLGTVTTNRGGVLDTLCGRAWFFIRYNGDAGKASSSGSVTFLNAGDYNIGVKIGFFPPCE</sequence>